<sequence length="322" mass="34544">MDELTEVRQLRSGAQTPDRARLAPGRTLLLDAVRAGERRRRVWARPQLAIVGVVATVTAVAVTASLLAGGDHTREQVSPAALTNADLSGMSAAELLERAAKAVEGQPTVPEPRAKQWIYTKSTLEAPDEEEVQVVGTAPFAQEIWTRYDGGATAHGWRSTKDGDIKLRITETKPGSPAEGDDRSPQELYRFLTTLPSDGEGALEAIREEDAIPAEEGSTQAEQDAVEISALLDADIKPSKGLAGLYRALATLPDLSLVDHLVKDATGRRVIALSEGTAADRYWLIDPETYDVLGTQHIRGGKVIGGNSLISRAVVDKAGERD</sequence>
<keyword evidence="1" id="KW-0472">Membrane</keyword>
<dbReference type="NCBIfam" id="NF038083">
    <property type="entry name" value="CU044_5270_fam"/>
    <property type="match status" value="1"/>
</dbReference>
<evidence type="ECO:0000313" key="2">
    <source>
        <dbReference type="EMBL" id="BBC37458.1"/>
    </source>
</evidence>
<reference evidence="2 3" key="2">
    <citation type="journal article" date="2023" name="ChemBioChem">
        <title>Acyltransferase Domain Exchange between Two Independent Type I Polyketide Synthases in the Same Producer Strain of Macrolide Antibiotics.</title>
        <authorList>
            <person name="Kudo F."/>
            <person name="Kishikawa K."/>
            <person name="Tsuboi K."/>
            <person name="Kido T."/>
            <person name="Usui T."/>
            <person name="Hashimoto J."/>
            <person name="Shin-Ya K."/>
            <person name="Miyanaga A."/>
            <person name="Eguchi T."/>
        </authorList>
    </citation>
    <scope>NUCLEOTIDE SEQUENCE [LARGE SCALE GENOMIC DNA]</scope>
    <source>
        <strain evidence="2 3">A-8890</strain>
    </source>
</reference>
<keyword evidence="1" id="KW-0812">Transmembrane</keyword>
<evidence type="ECO:0008006" key="4">
    <source>
        <dbReference type="Google" id="ProtNLM"/>
    </source>
</evidence>
<dbReference type="Proteomes" id="UP001321542">
    <property type="component" value="Chromosome"/>
</dbReference>
<dbReference type="InterPro" id="IPR047789">
    <property type="entry name" value="CU044_5270-like"/>
</dbReference>
<protein>
    <recommendedName>
        <fullName evidence="4">CU044_5270 family protein</fullName>
    </recommendedName>
</protein>
<feature type="transmembrane region" description="Helical" evidence="1">
    <location>
        <begin position="48"/>
        <end position="68"/>
    </location>
</feature>
<keyword evidence="3" id="KW-1185">Reference proteome</keyword>
<evidence type="ECO:0000313" key="3">
    <source>
        <dbReference type="Proteomes" id="UP001321542"/>
    </source>
</evidence>
<organism evidence="2 3">
    <name type="scientific">Streptomyces graminofaciens</name>
    <dbReference type="NCBI Taxonomy" id="68212"/>
    <lineage>
        <taxon>Bacteria</taxon>
        <taxon>Bacillati</taxon>
        <taxon>Actinomycetota</taxon>
        <taxon>Actinomycetes</taxon>
        <taxon>Kitasatosporales</taxon>
        <taxon>Streptomycetaceae</taxon>
        <taxon>Streptomyces</taxon>
    </lineage>
</organism>
<accession>A0ABM8HMC7</accession>
<dbReference type="EMBL" id="AP018448">
    <property type="protein sequence ID" value="BBC37458.1"/>
    <property type="molecule type" value="Genomic_DNA"/>
</dbReference>
<name>A0ABM8HMC7_9ACTN</name>
<dbReference type="RefSeq" id="WP_286257768.1">
    <property type="nucleotide sequence ID" value="NZ_AP018448.1"/>
</dbReference>
<reference evidence="2 3" key="1">
    <citation type="journal article" date="2010" name="ChemBioChem">
        <title>Cloning and characterization of the biosynthetic gene cluster of 16-membered macrolide antibiotic FD-891: involvement of a dual functional cytochrome P450 monooxygenase catalyzing epoxidation and hydroxylation.</title>
        <authorList>
            <person name="Kudo F."/>
            <person name="Motegi A."/>
            <person name="Mizoue K."/>
            <person name="Eguchi T."/>
        </authorList>
    </citation>
    <scope>NUCLEOTIDE SEQUENCE [LARGE SCALE GENOMIC DNA]</scope>
    <source>
        <strain evidence="2 3">A-8890</strain>
    </source>
</reference>
<proteinExistence type="predicted"/>
<gene>
    <name evidence="2" type="ORF">SGFS_087520</name>
</gene>
<evidence type="ECO:0000256" key="1">
    <source>
        <dbReference type="SAM" id="Phobius"/>
    </source>
</evidence>
<keyword evidence="1" id="KW-1133">Transmembrane helix</keyword>